<gene>
    <name evidence="3" type="ORF">MNB_SM-3-1355</name>
</gene>
<evidence type="ECO:0000256" key="1">
    <source>
        <dbReference type="ARBA" id="ARBA00022737"/>
    </source>
</evidence>
<accession>A0A1W1D1C8</accession>
<dbReference type="AlphaFoldDB" id="A0A1W1D1C8"/>
<dbReference type="InterPro" id="IPR036873">
    <property type="entry name" value="Rhodanese-like_dom_sf"/>
</dbReference>
<keyword evidence="3" id="KW-0808">Transferase</keyword>
<reference evidence="3" key="1">
    <citation type="submission" date="2016-10" db="EMBL/GenBank/DDBJ databases">
        <authorList>
            <person name="de Groot N.N."/>
        </authorList>
    </citation>
    <scope>NUCLEOTIDE SEQUENCE</scope>
</reference>
<dbReference type="PANTHER" id="PTHR43855:SF1">
    <property type="entry name" value="THIOSULFATE SULFURTRANSFERASE"/>
    <property type="match status" value="1"/>
</dbReference>
<sequence length="292" mass="33430">MMLRLLFFIMFVMSSTVFAVEKETPLVVSVEWLAQHLEDENIVIIDVRKKEAYQKGHIKGAVNMPVMEDFFTKKDLKLPSLSFLTNLFSNAGIDKNTHVIVYDNGQFCWAARAIWVLKLLGHNKGSFLEYSYGKYVQKHLPISTKAPHLVKKEFIPMINNNMIATKLDTLMAIGKDIILDGRTKEMYMGKVSIAKRYGHIPTAKLFSGLNNYKKTEDGHKLKSFDKLKKVYASLPKEKKMILYCQDGADAALDDLIMQRLGFKNTVVYEGGWIEWGNDERLPIENPSVKEKK</sequence>
<dbReference type="InterPro" id="IPR051126">
    <property type="entry name" value="Thiosulfate_sulfurtransferase"/>
</dbReference>
<dbReference type="EMBL" id="FPHP01000001">
    <property type="protein sequence ID" value="SFV74443.1"/>
    <property type="molecule type" value="Genomic_DNA"/>
</dbReference>
<dbReference type="SUPFAM" id="SSF52821">
    <property type="entry name" value="Rhodanese/Cell cycle control phosphatase"/>
    <property type="match status" value="2"/>
</dbReference>
<name>A0A1W1D1C8_9ZZZZ</name>
<keyword evidence="1" id="KW-0677">Repeat</keyword>
<proteinExistence type="predicted"/>
<dbReference type="InterPro" id="IPR001763">
    <property type="entry name" value="Rhodanese-like_dom"/>
</dbReference>
<dbReference type="EC" id="2.8.1.1" evidence="3"/>
<dbReference type="GO" id="GO:0004792">
    <property type="term" value="F:thiosulfate-cyanide sulfurtransferase activity"/>
    <property type="evidence" value="ECO:0007669"/>
    <property type="project" value="UniProtKB-EC"/>
</dbReference>
<dbReference type="PANTHER" id="PTHR43855">
    <property type="entry name" value="THIOSULFATE SULFURTRANSFERASE"/>
    <property type="match status" value="1"/>
</dbReference>
<dbReference type="CDD" id="cd01448">
    <property type="entry name" value="TST_Repeat_1"/>
    <property type="match status" value="1"/>
</dbReference>
<evidence type="ECO:0000313" key="3">
    <source>
        <dbReference type="EMBL" id="SFV74443.1"/>
    </source>
</evidence>
<protein>
    <submittedName>
        <fullName evidence="3">Thiosulfate sulfurtransferase, rhodanese</fullName>
        <ecNumber evidence="3">2.8.1.1</ecNumber>
    </submittedName>
</protein>
<feature type="domain" description="Rhodanese" evidence="2">
    <location>
        <begin position="172"/>
        <end position="284"/>
    </location>
</feature>
<organism evidence="3">
    <name type="scientific">hydrothermal vent metagenome</name>
    <dbReference type="NCBI Taxonomy" id="652676"/>
    <lineage>
        <taxon>unclassified sequences</taxon>
        <taxon>metagenomes</taxon>
        <taxon>ecological metagenomes</taxon>
    </lineage>
</organism>
<dbReference type="SMART" id="SM00450">
    <property type="entry name" value="RHOD"/>
    <property type="match status" value="2"/>
</dbReference>
<evidence type="ECO:0000259" key="2">
    <source>
        <dbReference type="PROSITE" id="PS50206"/>
    </source>
</evidence>
<dbReference type="Gene3D" id="3.40.250.10">
    <property type="entry name" value="Rhodanese-like domain"/>
    <property type="match status" value="2"/>
</dbReference>
<dbReference type="PROSITE" id="PS50206">
    <property type="entry name" value="RHODANESE_3"/>
    <property type="match status" value="2"/>
</dbReference>
<feature type="domain" description="Rhodanese" evidence="2">
    <location>
        <begin position="38"/>
        <end position="144"/>
    </location>
</feature>
<dbReference type="Pfam" id="PF00581">
    <property type="entry name" value="Rhodanese"/>
    <property type="match status" value="2"/>
</dbReference>